<keyword evidence="2" id="KW-1185">Reference proteome</keyword>
<dbReference type="EMBL" id="WKKF01000006">
    <property type="protein sequence ID" value="MRX55833.1"/>
    <property type="molecule type" value="Genomic_DNA"/>
</dbReference>
<reference evidence="1 2" key="1">
    <citation type="submission" date="2019-11" db="EMBL/GenBank/DDBJ databases">
        <title>Bacillus idriensis genome.</title>
        <authorList>
            <person name="Konopka E.N."/>
            <person name="Newman J.D."/>
        </authorList>
    </citation>
    <scope>NUCLEOTIDE SEQUENCE [LARGE SCALE GENOMIC DNA]</scope>
    <source>
        <strain evidence="1 2">DSM 19097</strain>
    </source>
</reference>
<dbReference type="Pfam" id="PF09911">
    <property type="entry name" value="DUF2140"/>
    <property type="match status" value="1"/>
</dbReference>
<name>A0A6I2MJ39_9BACI</name>
<sequence>MRKWKIAFIVLLSLNLIFLLFLIVSPFLPAERPKTETAELTRSDTIPFTVSSSKKDLNMLINYYLVKEAKAKELNYRVELEEEVNLYGTVKAFNKDVDLTLSFDPKVKEDGNMLLKVKRLSIGRLPIPVPYVMSYIKKTYPLPDYVYIDPKNESIDVQITELKFKNNLRAKAESFDLKNDDIKFKLYVPMDIQN</sequence>
<accession>A0A6I2MJ39</accession>
<dbReference type="RefSeq" id="WP_070877902.1">
    <property type="nucleotide sequence ID" value="NZ_CAJFZX010000001.1"/>
</dbReference>
<protein>
    <submittedName>
        <fullName evidence="1">DUF2140 family protein</fullName>
    </submittedName>
</protein>
<comment type="caution">
    <text evidence="1">The sequence shown here is derived from an EMBL/GenBank/DDBJ whole genome shotgun (WGS) entry which is preliminary data.</text>
</comment>
<gene>
    <name evidence="1" type="ORF">GJU41_17865</name>
</gene>
<proteinExistence type="predicted"/>
<evidence type="ECO:0000313" key="1">
    <source>
        <dbReference type="EMBL" id="MRX55833.1"/>
    </source>
</evidence>
<evidence type="ECO:0000313" key="2">
    <source>
        <dbReference type="Proteomes" id="UP000441585"/>
    </source>
</evidence>
<dbReference type="Proteomes" id="UP000441585">
    <property type="component" value="Unassembled WGS sequence"/>
</dbReference>
<dbReference type="InterPro" id="IPR018672">
    <property type="entry name" value="DUF2140"/>
</dbReference>
<dbReference type="AlphaFoldDB" id="A0A6I2MJ39"/>
<organism evidence="1 2">
    <name type="scientific">Metabacillus idriensis</name>
    <dbReference type="NCBI Taxonomy" id="324768"/>
    <lineage>
        <taxon>Bacteria</taxon>
        <taxon>Bacillati</taxon>
        <taxon>Bacillota</taxon>
        <taxon>Bacilli</taxon>
        <taxon>Bacillales</taxon>
        <taxon>Bacillaceae</taxon>
        <taxon>Metabacillus</taxon>
    </lineage>
</organism>